<dbReference type="Proteomes" id="UP000326464">
    <property type="component" value="Unassembled WGS sequence"/>
</dbReference>
<feature type="transmembrane region" description="Helical" evidence="1">
    <location>
        <begin position="231"/>
        <end position="249"/>
    </location>
</feature>
<dbReference type="Pfam" id="PF01757">
    <property type="entry name" value="Acyl_transf_3"/>
    <property type="match status" value="1"/>
</dbReference>
<dbReference type="PANTHER" id="PTHR23028">
    <property type="entry name" value="ACETYLTRANSFERASE"/>
    <property type="match status" value="1"/>
</dbReference>
<feature type="transmembrane region" description="Helical" evidence="1">
    <location>
        <begin position="172"/>
        <end position="195"/>
    </location>
</feature>
<proteinExistence type="predicted"/>
<dbReference type="GO" id="GO:0016747">
    <property type="term" value="F:acyltransferase activity, transferring groups other than amino-acyl groups"/>
    <property type="evidence" value="ECO:0007669"/>
    <property type="project" value="InterPro"/>
</dbReference>
<evidence type="ECO:0000313" key="4">
    <source>
        <dbReference type="Proteomes" id="UP000326464"/>
    </source>
</evidence>
<feature type="transmembrane region" description="Helical" evidence="1">
    <location>
        <begin position="20"/>
        <end position="41"/>
    </location>
</feature>
<dbReference type="EMBL" id="VJXX01000003">
    <property type="protein sequence ID" value="MPY11409.1"/>
    <property type="molecule type" value="Genomic_DNA"/>
</dbReference>
<feature type="transmembrane region" description="Helical" evidence="1">
    <location>
        <begin position="320"/>
        <end position="341"/>
    </location>
</feature>
<keyword evidence="3" id="KW-0012">Acyltransferase</keyword>
<keyword evidence="1" id="KW-1133">Transmembrane helix</keyword>
<dbReference type="GO" id="GO:0009103">
    <property type="term" value="P:lipopolysaccharide biosynthetic process"/>
    <property type="evidence" value="ECO:0007669"/>
    <property type="project" value="TreeGrafter"/>
</dbReference>
<dbReference type="AlphaFoldDB" id="A0A7X1TP29"/>
<keyword evidence="1" id="KW-0472">Membrane</keyword>
<accession>A0A7X1TP29</accession>
<feature type="domain" description="Acyltransferase 3" evidence="2">
    <location>
        <begin position="22"/>
        <end position="335"/>
    </location>
</feature>
<evidence type="ECO:0000259" key="2">
    <source>
        <dbReference type="Pfam" id="PF01757"/>
    </source>
</evidence>
<feature type="transmembrane region" description="Helical" evidence="1">
    <location>
        <begin position="145"/>
        <end position="165"/>
    </location>
</feature>
<protein>
    <submittedName>
        <fullName evidence="3">Acyltransferase</fullName>
    </submittedName>
</protein>
<comment type="caution">
    <text evidence="3">The sequence shown here is derived from an EMBL/GenBank/DDBJ whole genome shotgun (WGS) entry which is preliminary data.</text>
</comment>
<keyword evidence="3" id="KW-0808">Transferase</keyword>
<feature type="transmembrane region" description="Helical" evidence="1">
    <location>
        <begin position="47"/>
        <end position="68"/>
    </location>
</feature>
<keyword evidence="1" id="KW-0812">Transmembrane</keyword>
<evidence type="ECO:0000256" key="1">
    <source>
        <dbReference type="SAM" id="Phobius"/>
    </source>
</evidence>
<dbReference type="InterPro" id="IPR050879">
    <property type="entry name" value="Acyltransferase_3"/>
</dbReference>
<name>A0A7X1TP29_9MICC</name>
<dbReference type="PANTHER" id="PTHR23028:SF53">
    <property type="entry name" value="ACYL_TRANSF_3 DOMAIN-CONTAINING PROTEIN"/>
    <property type="match status" value="1"/>
</dbReference>
<gene>
    <name evidence="3" type="ORF">FNH21_11885</name>
</gene>
<feature type="transmembrane region" description="Helical" evidence="1">
    <location>
        <begin position="89"/>
        <end position="109"/>
    </location>
</feature>
<dbReference type="GO" id="GO:0016020">
    <property type="term" value="C:membrane"/>
    <property type="evidence" value="ECO:0007669"/>
    <property type="project" value="TreeGrafter"/>
</dbReference>
<reference evidence="4" key="1">
    <citation type="submission" date="2019-07" db="EMBL/GenBank/DDBJ databases">
        <title>Arthrobacter KR32 sp. nov., isolated from mountain cheese made of cows milk.</title>
        <authorList>
            <person name="Flegler A."/>
        </authorList>
    </citation>
    <scope>NUCLEOTIDE SEQUENCE [LARGE SCALE GENOMIC DNA]</scope>
    <source>
        <strain evidence="4">KR32</strain>
    </source>
</reference>
<evidence type="ECO:0000313" key="3">
    <source>
        <dbReference type="EMBL" id="MPY11409.1"/>
    </source>
</evidence>
<organism evidence="3 4">
    <name type="scientific">Arthrobacter bussei</name>
    <dbReference type="NCBI Taxonomy" id="2594179"/>
    <lineage>
        <taxon>Bacteria</taxon>
        <taxon>Bacillati</taxon>
        <taxon>Actinomycetota</taxon>
        <taxon>Actinomycetes</taxon>
        <taxon>Micrococcales</taxon>
        <taxon>Micrococcaceae</taxon>
        <taxon>Arthrobacter</taxon>
    </lineage>
</organism>
<dbReference type="InterPro" id="IPR002656">
    <property type="entry name" value="Acyl_transf_3_dom"/>
</dbReference>
<sequence length="354" mass="37979">MSVRPVSGPQASLRSRSSGYVPSLDGLRAVGIILVFVHHLITPLPFGGAVGVDIFFVLSGYLITSILLREYDRLGRISLRRFYLRRAARLYPALLTVMVILFVPGLLFAPSIKAYLIENALAATYTTPIALQVSDTAAWAWRHTWSLGIEEMFYLLWPVLLIGVLTQKRVRAHAVLGVTCIGLILLAAGVALEAAGEPESLLLRSGGLFLGCALALRTMRSSGRAGGWVSSSKTAWIGASIILGAVVLASMDGVLALPVLLTVLGSTAILAHITSGSHGQLARLLSWAPLTYTGKISYELYLWHYPLLIISSWALDADPLSVAIVVGPLSIVAAATTHHVLTPWVERLKSRASA</sequence>
<feature type="transmembrane region" description="Helical" evidence="1">
    <location>
        <begin position="255"/>
        <end position="275"/>
    </location>
</feature>
<keyword evidence="4" id="KW-1185">Reference proteome</keyword>